<dbReference type="RefSeq" id="WP_282000086.1">
    <property type="nucleotide sequence ID" value="NZ_AP027151.1"/>
</dbReference>
<name>A0ABM8EPK4_9BACT</name>
<dbReference type="Pfam" id="PF10502">
    <property type="entry name" value="Peptidase_S26"/>
    <property type="match status" value="1"/>
</dbReference>
<keyword evidence="6" id="KW-0472">Membrane</keyword>
<keyword evidence="6" id="KW-0645">Protease</keyword>
<dbReference type="Proteomes" id="UP001317705">
    <property type="component" value="Chromosome"/>
</dbReference>
<comment type="subcellular location">
    <subcellularLocation>
        <location evidence="6">Membrane</location>
        <topology evidence="6">Single-pass type II membrane protein</topology>
    </subcellularLocation>
</comment>
<dbReference type="PRINTS" id="PR00727">
    <property type="entry name" value="LEADERPTASE"/>
</dbReference>
<proteinExistence type="inferred from homology"/>
<comment type="similarity">
    <text evidence="2 6">Belongs to the peptidase S26 family.</text>
</comment>
<dbReference type="SUPFAM" id="SSF51306">
    <property type="entry name" value="LexA/Signal peptidase"/>
    <property type="match status" value="1"/>
</dbReference>
<evidence type="ECO:0000256" key="6">
    <source>
        <dbReference type="RuleBase" id="RU362042"/>
    </source>
</evidence>
<feature type="transmembrane region" description="Helical" evidence="6">
    <location>
        <begin position="27"/>
        <end position="43"/>
    </location>
</feature>
<dbReference type="CDD" id="cd06530">
    <property type="entry name" value="S26_SPase_I"/>
    <property type="match status" value="1"/>
</dbReference>
<evidence type="ECO:0000313" key="8">
    <source>
        <dbReference type="EMBL" id="BDV43973.1"/>
    </source>
</evidence>
<protein>
    <recommendedName>
        <fullName evidence="4 6">Signal peptidase I</fullName>
        <ecNumber evidence="3 6">3.4.21.89</ecNumber>
    </recommendedName>
</protein>
<evidence type="ECO:0000256" key="3">
    <source>
        <dbReference type="ARBA" id="ARBA00013208"/>
    </source>
</evidence>
<keyword evidence="5 6" id="KW-0378">Hydrolase</keyword>
<evidence type="ECO:0000256" key="1">
    <source>
        <dbReference type="ARBA" id="ARBA00000677"/>
    </source>
</evidence>
<dbReference type="Gene3D" id="2.10.109.10">
    <property type="entry name" value="Umud Fragment, subunit A"/>
    <property type="match status" value="1"/>
</dbReference>
<reference evidence="8 9" key="1">
    <citation type="submission" date="2022-12" db="EMBL/GenBank/DDBJ databases">
        <title>Polyphasic characterization of Geotalea uranireducens NIT-SL11 newly isolated from a complex of sewage sludge and microbially reduced graphene oxide.</title>
        <authorList>
            <person name="Xie L."/>
            <person name="Yoshida N."/>
            <person name="Meng L."/>
        </authorList>
    </citation>
    <scope>NUCLEOTIDE SEQUENCE [LARGE SCALE GENOMIC DNA]</scope>
    <source>
        <strain evidence="8 9">NIT-SL11</strain>
    </source>
</reference>
<dbReference type="PANTHER" id="PTHR43390">
    <property type="entry name" value="SIGNAL PEPTIDASE I"/>
    <property type="match status" value="1"/>
</dbReference>
<evidence type="ECO:0000259" key="7">
    <source>
        <dbReference type="Pfam" id="PF10502"/>
    </source>
</evidence>
<evidence type="ECO:0000256" key="2">
    <source>
        <dbReference type="ARBA" id="ARBA00009370"/>
    </source>
</evidence>
<organism evidence="8 9">
    <name type="scientific">Geotalea uraniireducens</name>
    <dbReference type="NCBI Taxonomy" id="351604"/>
    <lineage>
        <taxon>Bacteria</taxon>
        <taxon>Pseudomonadati</taxon>
        <taxon>Thermodesulfobacteriota</taxon>
        <taxon>Desulfuromonadia</taxon>
        <taxon>Geobacterales</taxon>
        <taxon>Geobacteraceae</taxon>
        <taxon>Geotalea</taxon>
    </lineage>
</organism>
<feature type="domain" description="Peptidase S26" evidence="7">
    <location>
        <begin position="22"/>
        <end position="197"/>
    </location>
</feature>
<evidence type="ECO:0000313" key="9">
    <source>
        <dbReference type="Proteomes" id="UP001317705"/>
    </source>
</evidence>
<dbReference type="InterPro" id="IPR000223">
    <property type="entry name" value="Pept_S26A_signal_pept_1"/>
</dbReference>
<dbReference type="InterPro" id="IPR019533">
    <property type="entry name" value="Peptidase_S26"/>
</dbReference>
<dbReference type="PANTHER" id="PTHR43390:SF1">
    <property type="entry name" value="CHLOROPLAST PROCESSING PEPTIDASE"/>
    <property type="match status" value="1"/>
</dbReference>
<dbReference type="InterPro" id="IPR036286">
    <property type="entry name" value="LexA/Signal_pep-like_sf"/>
</dbReference>
<evidence type="ECO:0000256" key="5">
    <source>
        <dbReference type="ARBA" id="ARBA00022801"/>
    </source>
</evidence>
<dbReference type="InterPro" id="IPR019758">
    <property type="entry name" value="Pept_S26A_signal_pept_1_CS"/>
</dbReference>
<comment type="catalytic activity">
    <reaction evidence="1 6">
        <text>Cleavage of hydrophobic, N-terminal signal or leader sequences from secreted and periplasmic proteins.</text>
        <dbReference type="EC" id="3.4.21.89"/>
    </reaction>
</comment>
<dbReference type="EC" id="3.4.21.89" evidence="3 6"/>
<evidence type="ECO:0000256" key="4">
    <source>
        <dbReference type="ARBA" id="ARBA00019232"/>
    </source>
</evidence>
<dbReference type="PROSITE" id="PS00761">
    <property type="entry name" value="SPASE_I_3"/>
    <property type="match status" value="1"/>
</dbReference>
<dbReference type="NCBIfam" id="TIGR02227">
    <property type="entry name" value="sigpep_I_bact"/>
    <property type="match status" value="1"/>
</dbReference>
<keyword evidence="9" id="KW-1185">Reference proteome</keyword>
<sequence>MSETTATTAPKQFTLKTKSKFREYTETIIWALLLAFAIRTWVIEPFKIPSGSMENTLAIGDHLFVNRFLYGIKIPFTDTRILRIRAPHRGDVVVFEYPEDPSKDFIKRVIGVPGDVIQEKDKVVYVNGVPYRNPHEIHRDSTILPAEAGPRDNFGPVTVPANSYFMMGDNRDNSYDSRFWGFVKDSALKGKAFIKYWSWDQDNWRVRWGSIGQPID</sequence>
<keyword evidence="6" id="KW-1133">Transmembrane helix</keyword>
<gene>
    <name evidence="8" type="primary">lepB_2</name>
    <name evidence="8" type="ORF">GURASL_28960</name>
</gene>
<keyword evidence="6" id="KW-0812">Transmembrane</keyword>
<dbReference type="EMBL" id="AP027151">
    <property type="protein sequence ID" value="BDV43973.1"/>
    <property type="molecule type" value="Genomic_DNA"/>
</dbReference>
<accession>A0ABM8EPK4</accession>